<dbReference type="WBParaSite" id="Hba_18228">
    <property type="protein sequence ID" value="Hba_18228"/>
    <property type="gene ID" value="Hba_18228"/>
</dbReference>
<evidence type="ECO:0000313" key="1">
    <source>
        <dbReference type="Proteomes" id="UP000095283"/>
    </source>
</evidence>
<accession>A0A1I7XL29</accession>
<dbReference type="AlphaFoldDB" id="A0A1I7XL29"/>
<dbReference type="Proteomes" id="UP000095283">
    <property type="component" value="Unplaced"/>
</dbReference>
<name>A0A1I7XL29_HETBA</name>
<protein>
    <submittedName>
        <fullName evidence="2">Transmembrane protein</fullName>
    </submittedName>
</protein>
<keyword evidence="1" id="KW-1185">Reference proteome</keyword>
<organism evidence="1 2">
    <name type="scientific">Heterorhabditis bacteriophora</name>
    <name type="common">Entomopathogenic nematode worm</name>
    <dbReference type="NCBI Taxonomy" id="37862"/>
    <lineage>
        <taxon>Eukaryota</taxon>
        <taxon>Metazoa</taxon>
        <taxon>Ecdysozoa</taxon>
        <taxon>Nematoda</taxon>
        <taxon>Chromadorea</taxon>
        <taxon>Rhabditida</taxon>
        <taxon>Rhabditina</taxon>
        <taxon>Rhabditomorpha</taxon>
        <taxon>Strongyloidea</taxon>
        <taxon>Heterorhabditidae</taxon>
        <taxon>Heterorhabditis</taxon>
    </lineage>
</organism>
<proteinExistence type="predicted"/>
<reference evidence="2" key="1">
    <citation type="submission" date="2016-11" db="UniProtKB">
        <authorList>
            <consortium name="WormBaseParasite"/>
        </authorList>
    </citation>
    <scope>IDENTIFICATION</scope>
</reference>
<sequence>MIWITFSGMGLVDLAFISTKMNSMDYQDINSSESAEDAFLDYLTNIELQCVTLRMSKFISNNQLVDAVCSKCLLTDEKFMKDKEMVGSVIILTTIFL</sequence>
<evidence type="ECO:0000313" key="2">
    <source>
        <dbReference type="WBParaSite" id="Hba_18228"/>
    </source>
</evidence>